<dbReference type="GO" id="GO:0018502">
    <property type="term" value="F:2,5-dichloro-2,5-cyclohexadiene-1,4-diol dehydrogenase activity"/>
    <property type="evidence" value="ECO:0007669"/>
    <property type="project" value="RHEA"/>
</dbReference>
<dbReference type="FunFam" id="3.40.50.720:FF:000084">
    <property type="entry name" value="Short-chain dehydrogenase reductase"/>
    <property type="match status" value="1"/>
</dbReference>
<comment type="similarity">
    <text evidence="1">Belongs to the short-chain dehydrogenases/reductases (SDR) family.</text>
</comment>
<evidence type="ECO:0000313" key="5">
    <source>
        <dbReference type="Proteomes" id="UP000007150"/>
    </source>
</evidence>
<protein>
    <submittedName>
        <fullName evidence="4">3-oxoacyl-(Acyl-carrier-protein) reductase</fullName>
        <ecNumber evidence="4">1.1.1.100</ecNumber>
    </submittedName>
</protein>
<dbReference type="SUPFAM" id="SSF51735">
    <property type="entry name" value="NAD(P)-binding Rossmann-fold domains"/>
    <property type="match status" value="1"/>
</dbReference>
<dbReference type="Gene3D" id="3.40.50.720">
    <property type="entry name" value="NAD(P)-binding Rossmann-like Domain"/>
    <property type="match status" value="1"/>
</dbReference>
<dbReference type="RefSeq" id="WP_013849130.1">
    <property type="nucleotide sequence ID" value="NC_015594.1"/>
</dbReference>
<keyword evidence="2 4" id="KW-0560">Oxidoreductase</keyword>
<dbReference type="Pfam" id="PF13561">
    <property type="entry name" value="adh_short_C2"/>
    <property type="match status" value="1"/>
</dbReference>
<evidence type="ECO:0000256" key="3">
    <source>
        <dbReference type="ARBA" id="ARBA00051383"/>
    </source>
</evidence>
<gene>
    <name evidence="4" type="ORF">Sphch_3301</name>
</gene>
<dbReference type="KEGG" id="sch:Sphch_3301"/>
<evidence type="ECO:0000256" key="2">
    <source>
        <dbReference type="ARBA" id="ARBA00023002"/>
    </source>
</evidence>
<proteinExistence type="inferred from homology"/>
<dbReference type="InterPro" id="IPR002347">
    <property type="entry name" value="SDR_fam"/>
</dbReference>
<organism evidence="4 5">
    <name type="scientific">Sphingobium chlorophenolicum L-1</name>
    <dbReference type="NCBI Taxonomy" id="690566"/>
    <lineage>
        <taxon>Bacteria</taxon>
        <taxon>Pseudomonadati</taxon>
        <taxon>Pseudomonadota</taxon>
        <taxon>Alphaproteobacteria</taxon>
        <taxon>Sphingomonadales</taxon>
        <taxon>Sphingomonadaceae</taxon>
        <taxon>Sphingobium</taxon>
    </lineage>
</organism>
<dbReference type="EC" id="1.1.1.100" evidence="4"/>
<dbReference type="GO" id="GO:0004316">
    <property type="term" value="F:3-oxoacyl-[acyl-carrier-protein] reductase (NADPH) activity"/>
    <property type="evidence" value="ECO:0007669"/>
    <property type="project" value="UniProtKB-EC"/>
</dbReference>
<reference evidence="4 5" key="1">
    <citation type="submission" date="2011-05" db="EMBL/GenBank/DDBJ databases">
        <title>Complete sequence of chromosome 2 of Sphingobium chlorophenolicum L-1.</title>
        <authorList>
            <consortium name="US DOE Joint Genome Institute"/>
            <person name="Lucas S."/>
            <person name="Han J."/>
            <person name="Lapidus A."/>
            <person name="Cheng J.-F."/>
            <person name="Goodwin L."/>
            <person name="Pitluck S."/>
            <person name="Peters L."/>
            <person name="Daligault H."/>
            <person name="Han C."/>
            <person name="Tapia R."/>
            <person name="Land M."/>
            <person name="Hauser L."/>
            <person name="Kyrpides N."/>
            <person name="Ivanova N."/>
            <person name="Pagani I."/>
            <person name="Turner P."/>
            <person name="Copley S."/>
            <person name="Woyke T."/>
        </authorList>
    </citation>
    <scope>NUCLEOTIDE SEQUENCE [LARGE SCALE GENOMIC DNA]</scope>
    <source>
        <strain evidence="4 5">L-1</strain>
    </source>
</reference>
<dbReference type="Proteomes" id="UP000007150">
    <property type="component" value="Chromosome 2"/>
</dbReference>
<dbReference type="EMBL" id="CP002799">
    <property type="protein sequence ID" value="AEG50900.1"/>
    <property type="molecule type" value="Genomic_DNA"/>
</dbReference>
<dbReference type="CDD" id="cd05233">
    <property type="entry name" value="SDR_c"/>
    <property type="match status" value="1"/>
</dbReference>
<evidence type="ECO:0000313" key="4">
    <source>
        <dbReference type="EMBL" id="AEG50900.1"/>
    </source>
</evidence>
<dbReference type="HOGENOM" id="CLU_010194_1_3_5"/>
<dbReference type="AlphaFoldDB" id="F6F388"/>
<evidence type="ECO:0000256" key="1">
    <source>
        <dbReference type="ARBA" id="ARBA00006484"/>
    </source>
</evidence>
<dbReference type="PANTHER" id="PTHR42760:SF133">
    <property type="entry name" value="3-OXOACYL-[ACYL-CARRIER-PROTEIN] REDUCTASE"/>
    <property type="match status" value="1"/>
</dbReference>
<dbReference type="STRING" id="690566.Sphch_3301"/>
<dbReference type="PRINTS" id="PR00081">
    <property type="entry name" value="GDHRDH"/>
</dbReference>
<sequence precursor="true">MKSALIIGGASGVGAATARAFAAEGVRVAVADLAVEPAQALVDELGPDHRAYRCDITSETDILSLFDKVEQDLGDLTILVTAAGTAGFLNGTMPRLQDVPSDHWDQVMNINLRGGFLALREMLRRRMAKPVPHARIVTISSMAPQKIPSVAGAAYVVSKGALLTLTKVAAGEAAPFGMTVNTVAPGAIDTPMLRERTPVEQFEQLFGPTLAGRPARPDEIASAVLYLASEQAAFVNGACLDINGGMLMR</sequence>
<accession>F6F388</accession>
<dbReference type="InterPro" id="IPR036291">
    <property type="entry name" value="NAD(P)-bd_dom_sf"/>
</dbReference>
<name>F6F388_SPHCR</name>
<keyword evidence="5" id="KW-1185">Reference proteome</keyword>
<dbReference type="PANTHER" id="PTHR42760">
    <property type="entry name" value="SHORT-CHAIN DEHYDROGENASES/REDUCTASES FAMILY MEMBER"/>
    <property type="match status" value="1"/>
</dbReference>
<comment type="catalytic activity">
    <reaction evidence="3">
        <text>2,5-dichlorocyclohexa-2,5-dien-1,4-diol + NAD(+) = 2,5-dichlorohydroquinone + NADH + H(+)</text>
        <dbReference type="Rhea" id="RHEA:15741"/>
        <dbReference type="ChEBI" id="CHEBI:15378"/>
        <dbReference type="ChEBI" id="CHEBI:27545"/>
        <dbReference type="ChEBI" id="CHEBI:28975"/>
        <dbReference type="ChEBI" id="CHEBI:57540"/>
        <dbReference type="ChEBI" id="CHEBI:57945"/>
    </reaction>
</comment>